<evidence type="ECO:0000313" key="3">
    <source>
        <dbReference type="EMBL" id="KUI54123.1"/>
    </source>
</evidence>
<feature type="region of interest" description="Disordered" evidence="2">
    <location>
        <begin position="671"/>
        <end position="711"/>
    </location>
</feature>
<feature type="compositionally biased region" description="Basic and acidic residues" evidence="2">
    <location>
        <begin position="60"/>
        <end position="70"/>
    </location>
</feature>
<dbReference type="GO" id="GO:0006361">
    <property type="term" value="P:transcription initiation at RNA polymerase I promoter"/>
    <property type="evidence" value="ECO:0007669"/>
    <property type="project" value="InterPro"/>
</dbReference>
<feature type="compositionally biased region" description="Acidic residues" evidence="2">
    <location>
        <begin position="676"/>
        <end position="711"/>
    </location>
</feature>
<comment type="similarity">
    <text evidence="1">Belongs to the RRN3 family.</text>
</comment>
<evidence type="ECO:0000256" key="1">
    <source>
        <dbReference type="ARBA" id="ARBA00010098"/>
    </source>
</evidence>
<dbReference type="Proteomes" id="UP000078576">
    <property type="component" value="Unassembled WGS sequence"/>
</dbReference>
<keyword evidence="3" id="KW-0396">Initiation factor</keyword>
<dbReference type="GO" id="GO:0001181">
    <property type="term" value="F:RNA polymerase I general transcription initiation factor activity"/>
    <property type="evidence" value="ECO:0007669"/>
    <property type="project" value="InterPro"/>
</dbReference>
<dbReference type="GO" id="GO:0001042">
    <property type="term" value="F:RNA polymerase I core binding"/>
    <property type="evidence" value="ECO:0007669"/>
    <property type="project" value="TreeGrafter"/>
</dbReference>
<feature type="region of interest" description="Disordered" evidence="2">
    <location>
        <begin position="14"/>
        <end position="86"/>
    </location>
</feature>
<keyword evidence="3" id="KW-0648">Protein biosynthesis</keyword>
<proteinExistence type="inferred from homology"/>
<feature type="compositionally biased region" description="Acidic residues" evidence="2">
    <location>
        <begin position="348"/>
        <end position="366"/>
    </location>
</feature>
<evidence type="ECO:0000313" key="4">
    <source>
        <dbReference type="Proteomes" id="UP000078576"/>
    </source>
</evidence>
<dbReference type="EMBL" id="KN714671">
    <property type="protein sequence ID" value="KUI54123.1"/>
    <property type="molecule type" value="Genomic_DNA"/>
</dbReference>
<dbReference type="OrthoDB" id="26970at2759"/>
<accession>A0A194UR47</accession>
<feature type="region of interest" description="Disordered" evidence="2">
    <location>
        <begin position="345"/>
        <end position="367"/>
    </location>
</feature>
<dbReference type="Pfam" id="PF05327">
    <property type="entry name" value="RRN3"/>
    <property type="match status" value="1"/>
</dbReference>
<feature type="compositionally biased region" description="Polar residues" evidence="2">
    <location>
        <begin position="38"/>
        <end position="55"/>
    </location>
</feature>
<dbReference type="AlphaFoldDB" id="A0A194UR47"/>
<name>A0A194UR47_CYTMA</name>
<dbReference type="STRING" id="694573.A0A194UR47"/>
<dbReference type="InterPro" id="IPR007991">
    <property type="entry name" value="RNA_pol_I_trans_ini_fac_RRN3"/>
</dbReference>
<reference evidence="4" key="1">
    <citation type="submission" date="2014-12" db="EMBL/GenBank/DDBJ databases">
        <title>Genome Sequence of Valsa Canker Pathogens Uncovers a Specific Adaption of Colonization on Woody Bark.</title>
        <authorList>
            <person name="Yin Z."/>
            <person name="Liu H."/>
            <person name="Gao X."/>
            <person name="Li Z."/>
            <person name="Song N."/>
            <person name="Ke X."/>
            <person name="Dai Q."/>
            <person name="Wu Y."/>
            <person name="Sun Y."/>
            <person name="Xu J.-R."/>
            <person name="Kang Z.K."/>
            <person name="Wang L."/>
            <person name="Huang L."/>
        </authorList>
    </citation>
    <scope>NUCLEOTIDE SEQUENCE [LARGE SCALE GENOMIC DNA]</scope>
    <source>
        <strain evidence="4">SXYL134</strain>
    </source>
</reference>
<keyword evidence="4" id="KW-1185">Reference proteome</keyword>
<gene>
    <name evidence="3" type="ORF">VP1G_01375</name>
</gene>
<protein>
    <submittedName>
        <fullName evidence="3">RNA polymerase I-specific transcription initiation factor rrn3</fullName>
    </submittedName>
</protein>
<dbReference type="GO" id="GO:0005634">
    <property type="term" value="C:nucleus"/>
    <property type="evidence" value="ECO:0007669"/>
    <property type="project" value="TreeGrafter"/>
</dbReference>
<evidence type="ECO:0000256" key="2">
    <source>
        <dbReference type="SAM" id="MobiDB-lite"/>
    </source>
</evidence>
<sequence length="711" mass="80853">MTSRCILDTLDTRDLTINGDTPTAMATATPIRAERRSSPTPKSSALKSILRTGSTHLGRRTREEDKKEEPQPESPVKRRKTVSFDMESNTVQDIGVGTPAETKQKAEDIKRVVLKALKEHIMGDQEGYDTLKGIFENDRRRKPTPNSSQLDDEVEPSDLILYVNALKACAPQIGRTCSGLVHEVLSIPWLGRPDDFVGAYIDFLANLVTGQSIYLSSVLAMFVEKFRLFKSSQWKAEGFPEVDCDLMRRRLHRALGHVLQLFPAARRVLLSLINKEFPFSDESNPIHTAFVQNLLRLREYASDMGPEIMELITDRLVKIDVQIQVDLDEADDDVAAGVIQQLRSSSADDADNDDISDVESVASDDSDDRHELTGRILKAAQHIQKMDSIMNSLFELYEPIFADPDSDSAGDIFENMLSEFVNIILPTYSSRHTQFIIFHFSQLSENLMDRFAGVLLDIAFGNQNSMVTRQNAAAYLASFAARGKKVPAESVRTICTVLIKHIDSYRYRHQATARPDLRRFTPYYALFQGLLYIFCFRWRDLVVDIPDAVNPDDPASYLGQELVWMEELYPLLRANIWSEFNPLRVCHPTIVQEFAKLAGHLGFMYLHDKIEANRRIYLSSYVSSSVEALRETASHNPYDESWLQLTPYFPFDPYQLPESRHWVDDDYVPYNPFPGLDDEDDSDDEGDFEGDETFDETFEDDTETDEGGLRI</sequence>
<dbReference type="PANTHER" id="PTHR12790">
    <property type="entry name" value="TRANSCRIPTION INITIATION FACTOR IA RRN3"/>
    <property type="match status" value="1"/>
</dbReference>
<organism evidence="3 4">
    <name type="scientific">Cytospora mali</name>
    <name type="common">Apple Valsa canker fungus</name>
    <name type="synonym">Valsa mali</name>
    <dbReference type="NCBI Taxonomy" id="578113"/>
    <lineage>
        <taxon>Eukaryota</taxon>
        <taxon>Fungi</taxon>
        <taxon>Dikarya</taxon>
        <taxon>Ascomycota</taxon>
        <taxon>Pezizomycotina</taxon>
        <taxon>Sordariomycetes</taxon>
        <taxon>Sordariomycetidae</taxon>
        <taxon>Diaporthales</taxon>
        <taxon>Cytosporaceae</taxon>
        <taxon>Cytospora</taxon>
    </lineage>
</organism>
<dbReference type="GO" id="GO:0003743">
    <property type="term" value="F:translation initiation factor activity"/>
    <property type="evidence" value="ECO:0007669"/>
    <property type="project" value="UniProtKB-KW"/>
</dbReference>
<dbReference type="PANTHER" id="PTHR12790:SF0">
    <property type="entry name" value="RNA POLYMERASE I-SPECIFIC TRANSCRIPTION INITIATION FACTOR RRN3-RELATED"/>
    <property type="match status" value="1"/>
</dbReference>